<dbReference type="EMBL" id="JADIMR010000049">
    <property type="protein sequence ID" value="MBO8446818.1"/>
    <property type="molecule type" value="Genomic_DNA"/>
</dbReference>
<organism evidence="13 14">
    <name type="scientific">Candidatus Enterocola intestinipullorum</name>
    <dbReference type="NCBI Taxonomy" id="2840783"/>
    <lineage>
        <taxon>Bacteria</taxon>
        <taxon>Pseudomonadati</taxon>
        <taxon>Bacteroidota</taxon>
        <taxon>Bacteroidia</taxon>
        <taxon>Bacteroidales</taxon>
        <taxon>Candidatus Enterocola</taxon>
    </lineage>
</organism>
<dbReference type="InterPro" id="IPR023997">
    <property type="entry name" value="TonB-dep_OMP_SusC/RagA_CS"/>
</dbReference>
<dbReference type="GO" id="GO:0009279">
    <property type="term" value="C:cell outer membrane"/>
    <property type="evidence" value="ECO:0007669"/>
    <property type="project" value="UniProtKB-SubCell"/>
</dbReference>
<evidence type="ECO:0000313" key="13">
    <source>
        <dbReference type="EMBL" id="MBO8446818.1"/>
    </source>
</evidence>
<dbReference type="AlphaFoldDB" id="A0A9D9EFZ7"/>
<proteinExistence type="inferred from homology"/>
<evidence type="ECO:0000256" key="2">
    <source>
        <dbReference type="ARBA" id="ARBA00022448"/>
    </source>
</evidence>
<dbReference type="InterPro" id="IPR000531">
    <property type="entry name" value="Beta-barrel_TonB"/>
</dbReference>
<keyword evidence="13" id="KW-0675">Receptor</keyword>
<dbReference type="InterPro" id="IPR036942">
    <property type="entry name" value="Beta-barrel_TonB_sf"/>
</dbReference>
<dbReference type="FunFam" id="2.170.130.10:FF:000008">
    <property type="entry name" value="SusC/RagA family TonB-linked outer membrane protein"/>
    <property type="match status" value="1"/>
</dbReference>
<feature type="chain" id="PRO_5038724312" evidence="10">
    <location>
        <begin position="20"/>
        <end position="1029"/>
    </location>
</feature>
<protein>
    <submittedName>
        <fullName evidence="13">TonB-dependent receptor</fullName>
    </submittedName>
</protein>
<name>A0A9D9EFZ7_9BACT</name>
<dbReference type="Gene3D" id="2.60.40.1120">
    <property type="entry name" value="Carboxypeptidase-like, regulatory domain"/>
    <property type="match status" value="1"/>
</dbReference>
<dbReference type="Pfam" id="PF00593">
    <property type="entry name" value="TonB_dep_Rec_b-barrel"/>
    <property type="match status" value="1"/>
</dbReference>
<evidence type="ECO:0000256" key="9">
    <source>
        <dbReference type="RuleBase" id="RU003357"/>
    </source>
</evidence>
<comment type="similarity">
    <text evidence="8 9">Belongs to the TonB-dependent receptor family.</text>
</comment>
<evidence type="ECO:0000259" key="12">
    <source>
        <dbReference type="Pfam" id="PF07715"/>
    </source>
</evidence>
<reference evidence="13" key="2">
    <citation type="journal article" date="2021" name="PeerJ">
        <title>Extensive microbial diversity within the chicken gut microbiome revealed by metagenomics and culture.</title>
        <authorList>
            <person name="Gilroy R."/>
            <person name="Ravi A."/>
            <person name="Getino M."/>
            <person name="Pursley I."/>
            <person name="Horton D.L."/>
            <person name="Alikhan N.F."/>
            <person name="Baker D."/>
            <person name="Gharbi K."/>
            <person name="Hall N."/>
            <person name="Watson M."/>
            <person name="Adriaenssens E.M."/>
            <person name="Foster-Nyarko E."/>
            <person name="Jarju S."/>
            <person name="Secka A."/>
            <person name="Antonio M."/>
            <person name="Oren A."/>
            <person name="Chaudhuri R.R."/>
            <person name="La Ragione R."/>
            <person name="Hildebrand F."/>
            <person name="Pallen M.J."/>
        </authorList>
    </citation>
    <scope>NUCLEOTIDE SEQUENCE</scope>
    <source>
        <strain evidence="13">D3-1215</strain>
    </source>
</reference>
<evidence type="ECO:0000256" key="1">
    <source>
        <dbReference type="ARBA" id="ARBA00004571"/>
    </source>
</evidence>
<gene>
    <name evidence="13" type="ORF">IAC32_03615</name>
</gene>
<dbReference type="InterPro" id="IPR039426">
    <property type="entry name" value="TonB-dep_rcpt-like"/>
</dbReference>
<comment type="subcellular location">
    <subcellularLocation>
        <location evidence="1 8">Cell outer membrane</location>
        <topology evidence="1 8">Multi-pass membrane protein</topology>
    </subcellularLocation>
</comment>
<dbReference type="InterPro" id="IPR023996">
    <property type="entry name" value="TonB-dep_OMP_SusC/RagA"/>
</dbReference>
<dbReference type="Gene3D" id="2.170.130.10">
    <property type="entry name" value="TonB-dependent receptor, plug domain"/>
    <property type="match status" value="1"/>
</dbReference>
<dbReference type="SUPFAM" id="SSF56935">
    <property type="entry name" value="Porins"/>
    <property type="match status" value="1"/>
</dbReference>
<dbReference type="NCBIfam" id="TIGR04057">
    <property type="entry name" value="SusC_RagA_signa"/>
    <property type="match status" value="1"/>
</dbReference>
<keyword evidence="3 8" id="KW-1134">Transmembrane beta strand</keyword>
<dbReference type="Proteomes" id="UP000823637">
    <property type="component" value="Unassembled WGS sequence"/>
</dbReference>
<evidence type="ECO:0000256" key="5">
    <source>
        <dbReference type="ARBA" id="ARBA00023077"/>
    </source>
</evidence>
<dbReference type="InterPro" id="IPR012910">
    <property type="entry name" value="Plug_dom"/>
</dbReference>
<keyword evidence="10" id="KW-0732">Signal</keyword>
<keyword evidence="5 9" id="KW-0798">TonB box</keyword>
<dbReference type="SUPFAM" id="SSF49464">
    <property type="entry name" value="Carboxypeptidase regulatory domain-like"/>
    <property type="match status" value="1"/>
</dbReference>
<keyword evidence="6 8" id="KW-0472">Membrane</keyword>
<evidence type="ECO:0000259" key="11">
    <source>
        <dbReference type="Pfam" id="PF00593"/>
    </source>
</evidence>
<dbReference type="PROSITE" id="PS52016">
    <property type="entry name" value="TONB_DEPENDENT_REC_3"/>
    <property type="match status" value="1"/>
</dbReference>
<evidence type="ECO:0000256" key="7">
    <source>
        <dbReference type="ARBA" id="ARBA00023237"/>
    </source>
</evidence>
<evidence type="ECO:0000256" key="6">
    <source>
        <dbReference type="ARBA" id="ARBA00023136"/>
    </source>
</evidence>
<dbReference type="InterPro" id="IPR037066">
    <property type="entry name" value="Plug_dom_sf"/>
</dbReference>
<reference evidence="13" key="1">
    <citation type="submission" date="2020-10" db="EMBL/GenBank/DDBJ databases">
        <authorList>
            <person name="Gilroy R."/>
        </authorList>
    </citation>
    <scope>NUCLEOTIDE SEQUENCE</scope>
    <source>
        <strain evidence="13">D3-1215</strain>
    </source>
</reference>
<feature type="domain" description="TonB-dependent receptor plug" evidence="12">
    <location>
        <begin position="110"/>
        <end position="216"/>
    </location>
</feature>
<feature type="signal peptide" evidence="10">
    <location>
        <begin position="1"/>
        <end position="19"/>
    </location>
</feature>
<feature type="domain" description="TonB-dependent receptor-like beta-barrel" evidence="11">
    <location>
        <begin position="448"/>
        <end position="992"/>
    </location>
</feature>
<keyword evidence="4 8" id="KW-0812">Transmembrane</keyword>
<evidence type="ECO:0000313" key="14">
    <source>
        <dbReference type="Proteomes" id="UP000823637"/>
    </source>
</evidence>
<sequence>MKKFLLFLALSVACATVSARQVSGNVMLDDTGMGEPGVNIVVTGTTTGTITDIDGNYTLEVPDGQSLTFSYLGYESQTITPTSGTVNVTLAVETEQLEEFVAVGYGTMRKSDVTGAISSVKGDQLQKTPAASVDQALQGRAAGVTVNSSSGQPGAAAEIRIRGIGSVNGSSAPIYVVDGIIVEDISFLSPNDIASTEILKDASSSAIYGSRAANGVVLITTKTGSTESMANISVNAYAGFQNAWKKLDLMGAEDYARTMVGFTGTLREQAALDQDFNTWLHGYRLGTSTYYPTAESFDYSQQETDWQEEVFNNYAPIQNYSVSIDGADDKFSYAISGSYFSQEGTIMGSDYHRFTIRANTSYKVRKWLKVGENLSYSNSGGRNATVNNASPGSSILSAALAMAPWDPTHYPDGAVNNVGDDLSGQIAASSNFKNVTNPFTMVEESFPENNAERWVGNVYLDITPVEGLTLHSSVGMDMYYVRDKSFRNKYEYSSYDYAEKNFLSSSMYRQMRWTVDNTITYARDFGKHNMNIMVGQSTEQYDYYSMGGSGAVILNPVESNWYLSNTTEDKSYSSDTVDRQRMVSFFGRLFYGYDNRYLVTVNFRADGSSKFPQNPWGYFPSVSLAWRMSEESWLKDHSDILDMLKIRAGWGQLGNQSIDQDNFTMNMFTAGPTFVDYVFGVNQDYLNGQGATILTYVNENGKWETTEQWNVGVDLSMWGGMLTATVDGYIRDTRDMLLNITTPAHVGNRYYLMGNVGTMRNQGIDISLGHSNMVGDFRYSIDANVSFVQNELTALNGGSPVISTYWRCDVGMPVFEYWGYNYLGVYQSDEEAKEYLPNDTSGYGAGDAKYEDLNGDGKIDDNDRTGIGNNFPWLTYGLNFSLEWKGIDFQMFFQGVYGNEIYNALRERTESTGATNQLSPVMANAWNDGVANGDGSIPDPNHSQNFAVSSRFVEDGSYLRLKTLQLGYTLPRELTRKAHFNRVRFYVSANNLFTITNYTGYDPEVSNYGVDFGNYPQARSFTFGVNLDF</sequence>
<dbReference type="InterPro" id="IPR008969">
    <property type="entry name" value="CarboxyPept-like_regulatory"/>
</dbReference>
<keyword evidence="2 8" id="KW-0813">Transport</keyword>
<dbReference type="Gene3D" id="2.40.170.20">
    <property type="entry name" value="TonB-dependent receptor, beta-barrel domain"/>
    <property type="match status" value="1"/>
</dbReference>
<evidence type="ECO:0000256" key="8">
    <source>
        <dbReference type="PROSITE-ProRule" id="PRU01360"/>
    </source>
</evidence>
<evidence type="ECO:0000256" key="4">
    <source>
        <dbReference type="ARBA" id="ARBA00022692"/>
    </source>
</evidence>
<evidence type="ECO:0000256" key="10">
    <source>
        <dbReference type="SAM" id="SignalP"/>
    </source>
</evidence>
<dbReference type="NCBIfam" id="TIGR04056">
    <property type="entry name" value="OMP_RagA_SusC"/>
    <property type="match status" value="1"/>
</dbReference>
<accession>A0A9D9EFZ7</accession>
<comment type="caution">
    <text evidence="13">The sequence shown here is derived from an EMBL/GenBank/DDBJ whole genome shotgun (WGS) entry which is preliminary data.</text>
</comment>
<keyword evidence="7 8" id="KW-0998">Cell outer membrane</keyword>
<dbReference type="Pfam" id="PF07715">
    <property type="entry name" value="Plug"/>
    <property type="match status" value="1"/>
</dbReference>
<dbReference type="Pfam" id="PF13715">
    <property type="entry name" value="CarbopepD_reg_2"/>
    <property type="match status" value="1"/>
</dbReference>
<evidence type="ECO:0000256" key="3">
    <source>
        <dbReference type="ARBA" id="ARBA00022452"/>
    </source>
</evidence>